<dbReference type="EMBL" id="NOJZ02000003">
    <property type="protein sequence ID" value="RDY24438.1"/>
    <property type="molecule type" value="Genomic_DNA"/>
</dbReference>
<dbReference type="AlphaFoldDB" id="A0A371IVE1"/>
<dbReference type="SUPFAM" id="SSF47954">
    <property type="entry name" value="Cyclin-like"/>
    <property type="match status" value="1"/>
</dbReference>
<accession>A0A371IVE1</accession>
<name>A0A371IVE1_9FIRM</name>
<dbReference type="InterPro" id="IPR004027">
    <property type="entry name" value="SEC_C_motif"/>
</dbReference>
<dbReference type="OrthoDB" id="6399948at2"/>
<dbReference type="SUPFAM" id="SSF103642">
    <property type="entry name" value="Sec-C motif"/>
    <property type="match status" value="1"/>
</dbReference>
<proteinExistence type="predicted"/>
<keyword evidence="2" id="KW-1185">Reference proteome</keyword>
<comment type="caution">
    <text evidence="1">The sequence shown here is derived from an EMBL/GenBank/DDBJ whole genome shotgun (WGS) entry which is preliminary data.</text>
</comment>
<reference evidence="1 2" key="1">
    <citation type="journal article" date="2017" name="Genome Announc.">
        <title>Draft Genome Sequence of Romboutsia maritimum sp. nov. Strain CCRI-22766(T), Isolated from Coastal Estuarine Mud.</title>
        <authorList>
            <person name="Maheux A.F."/>
            <person name="Boudreau D.K."/>
            <person name="Berube E."/>
            <person name="Boissinot M."/>
            <person name="Raymond F."/>
            <person name="Brodeur S."/>
            <person name="Corbeil J."/>
            <person name="Brightwell G."/>
            <person name="Broda D."/>
            <person name="Omar R.F."/>
            <person name="Bergeron M.G."/>
        </authorList>
    </citation>
    <scope>NUCLEOTIDE SEQUENCE [LARGE SCALE GENOMIC DNA]</scope>
    <source>
        <strain evidence="1 2">CCRI-22766</strain>
    </source>
</reference>
<gene>
    <name evidence="1" type="ORF">CHF27_003525</name>
</gene>
<dbReference type="InterPro" id="IPR058292">
    <property type="entry name" value="DUF7986"/>
</dbReference>
<dbReference type="Pfam" id="PF02810">
    <property type="entry name" value="SEC-C"/>
    <property type="match status" value="1"/>
</dbReference>
<evidence type="ECO:0000313" key="2">
    <source>
        <dbReference type="Proteomes" id="UP000243494"/>
    </source>
</evidence>
<dbReference type="Proteomes" id="UP000243494">
    <property type="component" value="Unassembled WGS sequence"/>
</dbReference>
<dbReference type="Pfam" id="PF25948">
    <property type="entry name" value="DUF7986"/>
    <property type="match status" value="1"/>
</dbReference>
<sequence>MNFILLGRNELCPCGSGKKYKRCCLNKDVISERASRKVDLSQKQYSELYTKIYEYSRQEKFKEEYKKAQEMFYIVDNEEINKNFERFFNTYFMQDHIMENKKVMTVEFFEENKDALNTFEINILRSLFESYVSVYQVKEITPGNVLLKDCLTDKEVYTEDVNLLKSFKVGSSMIARVVEIEGISILIDITISISDAVKDVIVNDIMNLFNQYEDLYKDMNTFLIHHTHILYKYMQQLLDPSVAEYLKKQKEDKIQKSNNVEITEGDCKVTTMLKQNVDDEYVGASLEFWNEYKSVHGEVKGSENGWAAAIEYHIKKEAGQSITQAQISKKYEISPSTLGKRYKELKIS</sequence>
<protein>
    <submittedName>
        <fullName evidence="1">SEC-C domain-containing protein</fullName>
    </submittedName>
</protein>
<organism evidence="1 2">
    <name type="scientific">Romboutsia maritimum</name>
    <dbReference type="NCBI Taxonomy" id="2020948"/>
    <lineage>
        <taxon>Bacteria</taxon>
        <taxon>Bacillati</taxon>
        <taxon>Bacillota</taxon>
        <taxon>Clostridia</taxon>
        <taxon>Peptostreptococcales</taxon>
        <taxon>Peptostreptococcaceae</taxon>
        <taxon>Romboutsia</taxon>
    </lineage>
</organism>
<dbReference type="Gene3D" id="3.10.450.50">
    <property type="match status" value="1"/>
</dbReference>
<evidence type="ECO:0000313" key="1">
    <source>
        <dbReference type="EMBL" id="RDY24438.1"/>
    </source>
</evidence>
<dbReference type="InterPro" id="IPR036915">
    <property type="entry name" value="Cyclin-like_sf"/>
</dbReference>